<evidence type="ECO:0000256" key="2">
    <source>
        <dbReference type="ARBA" id="ARBA00007441"/>
    </source>
</evidence>
<dbReference type="eggNOG" id="COG0436">
    <property type="taxonomic scope" value="Bacteria"/>
</dbReference>
<dbReference type="PROSITE" id="PS00105">
    <property type="entry name" value="AA_TRANSFER_CLASS_1"/>
    <property type="match status" value="1"/>
</dbReference>
<dbReference type="STRING" id="1298598.JCM21714_784"/>
<dbReference type="EC" id="2.6.1.-" evidence="6"/>
<dbReference type="InterPro" id="IPR004838">
    <property type="entry name" value="NHTrfase_class1_PyrdxlP-BS"/>
</dbReference>
<dbReference type="InterPro" id="IPR015422">
    <property type="entry name" value="PyrdxlP-dep_Trfase_small"/>
</dbReference>
<dbReference type="Proteomes" id="UP000019102">
    <property type="component" value="Unassembled WGS sequence"/>
</dbReference>
<dbReference type="Pfam" id="PF00155">
    <property type="entry name" value="Aminotran_1_2"/>
    <property type="match status" value="1"/>
</dbReference>
<dbReference type="GO" id="GO:0030170">
    <property type="term" value="F:pyridoxal phosphate binding"/>
    <property type="evidence" value="ECO:0007669"/>
    <property type="project" value="InterPro"/>
</dbReference>
<comment type="caution">
    <text evidence="8">The sequence shown here is derived from an EMBL/GenBank/DDBJ whole genome shotgun (WGS) entry which is preliminary data.</text>
</comment>
<dbReference type="NCBIfam" id="NF005817">
    <property type="entry name" value="PRK07683.1"/>
    <property type="match status" value="1"/>
</dbReference>
<keyword evidence="4 6" id="KW-0808">Transferase</keyword>
<dbReference type="InterPro" id="IPR050596">
    <property type="entry name" value="AspAT/PAT-like"/>
</dbReference>
<evidence type="ECO:0000256" key="3">
    <source>
        <dbReference type="ARBA" id="ARBA00022576"/>
    </source>
</evidence>
<keyword evidence="5" id="KW-0663">Pyridoxal phosphate</keyword>
<dbReference type="AlphaFoldDB" id="W4VEJ8"/>
<evidence type="ECO:0000259" key="7">
    <source>
        <dbReference type="Pfam" id="PF00155"/>
    </source>
</evidence>
<dbReference type="RefSeq" id="WP_035721718.1">
    <property type="nucleotide sequence ID" value="NZ_BAVS01000001.1"/>
</dbReference>
<dbReference type="FunFam" id="3.40.640.10:FF:000033">
    <property type="entry name" value="Aspartate aminotransferase"/>
    <property type="match status" value="1"/>
</dbReference>
<dbReference type="Gene3D" id="3.40.640.10">
    <property type="entry name" value="Type I PLP-dependent aspartate aminotransferase-like (Major domain)"/>
    <property type="match status" value="1"/>
</dbReference>
<comment type="cofactor">
    <cofactor evidence="1 6">
        <name>pyridoxal 5'-phosphate</name>
        <dbReference type="ChEBI" id="CHEBI:597326"/>
    </cofactor>
</comment>
<evidence type="ECO:0000313" key="8">
    <source>
        <dbReference type="EMBL" id="GAE91825.1"/>
    </source>
</evidence>
<keyword evidence="3 6" id="KW-0032">Aminotransferase</keyword>
<dbReference type="SUPFAM" id="SSF53383">
    <property type="entry name" value="PLP-dependent transferases"/>
    <property type="match status" value="1"/>
</dbReference>
<dbReference type="OrthoDB" id="9802328at2"/>
<dbReference type="GO" id="GO:0008483">
    <property type="term" value="F:transaminase activity"/>
    <property type="evidence" value="ECO:0007669"/>
    <property type="project" value="UniProtKB-KW"/>
</dbReference>
<comment type="similarity">
    <text evidence="2 6">Belongs to the class-I pyridoxal-phosphate-dependent aminotransferase family.</text>
</comment>
<dbReference type="InterPro" id="IPR015424">
    <property type="entry name" value="PyrdxlP-dep_Trfase"/>
</dbReference>
<reference evidence="8 9" key="1">
    <citation type="journal article" date="2014" name="Genome Announc.">
        <title>Draft Genome Sequence of the Boron-Tolerant and Moderately Halotolerant Bacterium Gracilibacillus boraciitolerans JCM 21714T.</title>
        <authorList>
            <person name="Ahmed I."/>
            <person name="Oshima K."/>
            <person name="Suda W."/>
            <person name="Kitamura K."/>
            <person name="Iida T."/>
            <person name="Ohmori Y."/>
            <person name="Fujiwara T."/>
            <person name="Hattori M."/>
            <person name="Ohkuma M."/>
        </authorList>
    </citation>
    <scope>NUCLEOTIDE SEQUENCE [LARGE SCALE GENOMIC DNA]</scope>
    <source>
        <strain evidence="8 9">JCM 21714</strain>
    </source>
</reference>
<evidence type="ECO:0000256" key="5">
    <source>
        <dbReference type="ARBA" id="ARBA00022898"/>
    </source>
</evidence>
<sequence length="387" mass="43704">MEQFINDRVKRIEISGIRQFFNMVADKKDILSLTIGQPDFPTPDHIKEKTKEAIENDYTAYTANAGILSLREAISNFYSKNYQISYDPKNEVIVTVGASQAIDVTFRTLLNEGDEVILPGPVYPGYEPLIILAGAKPVHIDTRETHFKITAEQIERSITVNTKAIIIPYPSNPTGVTLSKEELAEIASVIERHNLFLIADEIYSELVYEQPHFSIGQFAEIRDKLIIINGVSKSHSMTGFRIGYILAPPEWLAKQMLKVHQYNVSCPSSISQYGALEAINNGQEDSKKMKNVYQERRDYVYARLKDMNLATYLPNGGFYFFIDISHLHLDSFTVAVQLAEEAKVALVPGSAFSKYGEGFLRLSYAYNLATIKEGLDRLEPYINNHTN</sequence>
<dbReference type="InterPro" id="IPR015421">
    <property type="entry name" value="PyrdxlP-dep_Trfase_major"/>
</dbReference>
<evidence type="ECO:0000256" key="6">
    <source>
        <dbReference type="RuleBase" id="RU000481"/>
    </source>
</evidence>
<dbReference type="GO" id="GO:0006520">
    <property type="term" value="P:amino acid metabolic process"/>
    <property type="evidence" value="ECO:0007669"/>
    <property type="project" value="InterPro"/>
</dbReference>
<name>W4VEJ8_9BACI</name>
<evidence type="ECO:0000256" key="4">
    <source>
        <dbReference type="ARBA" id="ARBA00022679"/>
    </source>
</evidence>
<accession>W4VEJ8</accession>
<dbReference type="Gene3D" id="3.90.1150.10">
    <property type="entry name" value="Aspartate Aminotransferase, domain 1"/>
    <property type="match status" value="1"/>
</dbReference>
<dbReference type="CDD" id="cd00609">
    <property type="entry name" value="AAT_like"/>
    <property type="match status" value="1"/>
</dbReference>
<protein>
    <recommendedName>
        <fullName evidence="6">Aminotransferase</fullName>
        <ecNumber evidence="6">2.6.1.-</ecNumber>
    </recommendedName>
</protein>
<evidence type="ECO:0000313" key="9">
    <source>
        <dbReference type="Proteomes" id="UP000019102"/>
    </source>
</evidence>
<proteinExistence type="inferred from homology"/>
<dbReference type="PANTHER" id="PTHR46383:SF4">
    <property type="entry name" value="AMINOTRANSFERASE"/>
    <property type="match status" value="1"/>
</dbReference>
<dbReference type="EMBL" id="BAVS01000001">
    <property type="protein sequence ID" value="GAE91825.1"/>
    <property type="molecule type" value="Genomic_DNA"/>
</dbReference>
<feature type="domain" description="Aminotransferase class I/classII large" evidence="7">
    <location>
        <begin position="28"/>
        <end position="378"/>
    </location>
</feature>
<gene>
    <name evidence="8" type="ORF">JCM21714_784</name>
</gene>
<organism evidence="8 9">
    <name type="scientific">Gracilibacillus boraciitolerans JCM 21714</name>
    <dbReference type="NCBI Taxonomy" id="1298598"/>
    <lineage>
        <taxon>Bacteria</taxon>
        <taxon>Bacillati</taxon>
        <taxon>Bacillota</taxon>
        <taxon>Bacilli</taxon>
        <taxon>Bacillales</taxon>
        <taxon>Bacillaceae</taxon>
        <taxon>Gracilibacillus</taxon>
    </lineage>
</organism>
<dbReference type="InterPro" id="IPR004839">
    <property type="entry name" value="Aminotransferase_I/II_large"/>
</dbReference>
<dbReference type="PRINTS" id="PR00753">
    <property type="entry name" value="ACCSYNTHASE"/>
</dbReference>
<keyword evidence="9" id="KW-1185">Reference proteome</keyword>
<evidence type="ECO:0000256" key="1">
    <source>
        <dbReference type="ARBA" id="ARBA00001933"/>
    </source>
</evidence>
<dbReference type="PANTHER" id="PTHR46383">
    <property type="entry name" value="ASPARTATE AMINOTRANSFERASE"/>
    <property type="match status" value="1"/>
</dbReference>